<dbReference type="AlphaFoldDB" id="A0A449AQL7"/>
<dbReference type="EMBL" id="LR215010">
    <property type="protein sequence ID" value="VEU68848.1"/>
    <property type="molecule type" value="Genomic_DNA"/>
</dbReference>
<feature type="transmembrane region" description="Helical" evidence="1">
    <location>
        <begin position="38"/>
        <end position="58"/>
    </location>
</feature>
<keyword evidence="3" id="KW-0808">Transferase</keyword>
<evidence type="ECO:0000313" key="3">
    <source>
        <dbReference type="EMBL" id="VEU68848.1"/>
    </source>
</evidence>
<dbReference type="GO" id="GO:0005886">
    <property type="term" value="C:plasma membrane"/>
    <property type="evidence" value="ECO:0007669"/>
    <property type="project" value="UniProtKB-SubCell"/>
</dbReference>
<gene>
    <name evidence="3" type="primary">cls</name>
    <name evidence="3" type="ORF">NCTC10146_00306</name>
</gene>
<accession>A0A449AQL7</accession>
<dbReference type="InterPro" id="IPR001736">
    <property type="entry name" value="PLipase_D/transphosphatidylase"/>
</dbReference>
<evidence type="ECO:0000259" key="2">
    <source>
        <dbReference type="PROSITE" id="PS50035"/>
    </source>
</evidence>
<organism evidence="3 4">
    <name type="scientific">Mycoplasmopsis canis</name>
    <dbReference type="NCBI Taxonomy" id="29555"/>
    <lineage>
        <taxon>Bacteria</taxon>
        <taxon>Bacillati</taxon>
        <taxon>Mycoplasmatota</taxon>
        <taxon>Mycoplasmoidales</taxon>
        <taxon>Metamycoplasmataceae</taxon>
        <taxon>Mycoplasmopsis</taxon>
    </lineage>
</organism>
<dbReference type="Proteomes" id="UP000290495">
    <property type="component" value="Chromosome"/>
</dbReference>
<dbReference type="Gene3D" id="3.30.870.10">
    <property type="entry name" value="Endonuclease Chain A"/>
    <property type="match status" value="2"/>
</dbReference>
<reference evidence="3 4" key="1">
    <citation type="submission" date="2019-01" db="EMBL/GenBank/DDBJ databases">
        <authorList>
            <consortium name="Pathogen Informatics"/>
        </authorList>
    </citation>
    <scope>NUCLEOTIDE SEQUENCE [LARGE SCALE GENOMIC DNA]</scope>
    <source>
        <strain evidence="3 4">NCTC10146</strain>
    </source>
</reference>
<dbReference type="RefSeq" id="WP_004795065.1">
    <property type="nucleotide sequence ID" value="NZ_LR215010.1"/>
</dbReference>
<feature type="transmembrane region" description="Helical" evidence="1">
    <location>
        <begin position="12"/>
        <end position="32"/>
    </location>
</feature>
<dbReference type="PANTHER" id="PTHR21248:SF7">
    <property type="entry name" value="MINOR CARDIOLIPIN SYNTHASE CLSB"/>
    <property type="match status" value="1"/>
</dbReference>
<proteinExistence type="predicted"/>
<feature type="transmembrane region" description="Helical" evidence="1">
    <location>
        <begin position="70"/>
        <end position="90"/>
    </location>
</feature>
<dbReference type="EC" id="2.7.8.-" evidence="3"/>
<dbReference type="GO" id="GO:0032049">
    <property type="term" value="P:cardiolipin biosynthetic process"/>
    <property type="evidence" value="ECO:0007669"/>
    <property type="project" value="UniProtKB-ARBA"/>
</dbReference>
<dbReference type="InterPro" id="IPR025202">
    <property type="entry name" value="PLD-like_dom"/>
</dbReference>
<sequence length="503" mass="59011">MTVKFSIKRMILFILQLLISIGIFSGIIFSTLFFNYLLIWLLLVVIYLLNVIVTLIIYSQNRNNQAKFSWIYLVLFIPVIGHILFFIFGLDIKKKAELKLDLLPDYKISYYLDSIKSSGKETKNPVIQKMIRKKSSLTYDVNIELEKEGYNFYQKLIKELKKARKSIFIVTYIIKNSEISREIISILKKKQKEGVEVKWLIDDFGAIGKQRKYLKNLVKSKSFKIKMIGKIYYPFINYSSFSRNHQKFFIIDSSKVFSGGNNISDEYASLSPKYGHWIDINYIMQGPYINEYILHFFKLWKLIAKESIDVKNYLNYSNHNLLTNSQAILLTDSPSYNHSTIEDFLLIAFANARKSIKIATPYFTITKSLEKQLIIALKSGVEVTIYFPGLPDKPMVYKVGLSQLNKFIQFGLKVKIYDNHFLHSKMGVIDDEVAWLGTNNLDPRSMFSQYETVDILQGNVVSEINNIFEDYDKHSSNFHKKPYYERKYNKFENFFYDWVKTLI</sequence>
<keyword evidence="1" id="KW-1133">Transmembrane helix</keyword>
<keyword evidence="1" id="KW-0812">Transmembrane</keyword>
<dbReference type="CDD" id="cd09112">
    <property type="entry name" value="PLDc_CLS_2"/>
    <property type="match status" value="1"/>
</dbReference>
<feature type="domain" description="PLD phosphodiesterase" evidence="2">
    <location>
        <begin position="240"/>
        <end position="267"/>
    </location>
</feature>
<dbReference type="GO" id="GO:0030572">
    <property type="term" value="F:phosphatidyltransferase activity"/>
    <property type="evidence" value="ECO:0007669"/>
    <property type="project" value="UniProtKB-ARBA"/>
</dbReference>
<dbReference type="SUPFAM" id="SSF56024">
    <property type="entry name" value="Phospholipase D/nuclease"/>
    <property type="match status" value="2"/>
</dbReference>
<evidence type="ECO:0000313" key="4">
    <source>
        <dbReference type="Proteomes" id="UP000290495"/>
    </source>
</evidence>
<dbReference type="CDD" id="cd09110">
    <property type="entry name" value="PLDc_CLS_1"/>
    <property type="match status" value="1"/>
</dbReference>
<dbReference type="Pfam" id="PF13091">
    <property type="entry name" value="PLDc_2"/>
    <property type="match status" value="2"/>
</dbReference>
<evidence type="ECO:0000256" key="1">
    <source>
        <dbReference type="SAM" id="Phobius"/>
    </source>
</evidence>
<protein>
    <submittedName>
        <fullName evidence="3">Cardiolipin synthase</fullName>
        <ecNumber evidence="3">2.7.8.-</ecNumber>
    </submittedName>
</protein>
<dbReference type="SMART" id="SM00155">
    <property type="entry name" value="PLDc"/>
    <property type="match status" value="2"/>
</dbReference>
<feature type="domain" description="PLD phosphodiesterase" evidence="2">
    <location>
        <begin position="418"/>
        <end position="445"/>
    </location>
</feature>
<name>A0A449AQL7_9BACT</name>
<dbReference type="PANTHER" id="PTHR21248">
    <property type="entry name" value="CARDIOLIPIN SYNTHASE"/>
    <property type="match status" value="1"/>
</dbReference>
<keyword evidence="1" id="KW-0472">Membrane</keyword>
<dbReference type="PROSITE" id="PS50035">
    <property type="entry name" value="PLD"/>
    <property type="match status" value="2"/>
</dbReference>